<reference evidence="2" key="2">
    <citation type="submission" date="2023-02" db="EMBL/GenBank/DDBJ databases">
        <authorList>
            <person name="Rayyan A."/>
            <person name="Meyer T."/>
            <person name="Kyndt J.A."/>
        </authorList>
    </citation>
    <scope>NUCLEOTIDE SEQUENCE</scope>
    <source>
        <strain evidence="2">DSM 9987</strain>
    </source>
</reference>
<evidence type="ECO:0000313" key="3">
    <source>
        <dbReference type="Proteomes" id="UP001165652"/>
    </source>
</evidence>
<keyword evidence="3" id="KW-1185">Reference proteome</keyword>
<evidence type="ECO:0000313" key="2">
    <source>
        <dbReference type="EMBL" id="MDC7786800.1"/>
    </source>
</evidence>
<name>A0ABT5JCL7_RHOTP</name>
<accession>A0ABT5JCL7</accession>
<evidence type="ECO:0000256" key="1">
    <source>
        <dbReference type="SAM" id="MobiDB-lite"/>
    </source>
</evidence>
<dbReference type="Proteomes" id="UP001165652">
    <property type="component" value="Unassembled WGS sequence"/>
</dbReference>
<organism evidence="2 3">
    <name type="scientific">Rhodoplanes tepidamans</name>
    <name type="common">Rhodoplanes cryptolactis</name>
    <dbReference type="NCBI Taxonomy" id="200616"/>
    <lineage>
        <taxon>Bacteria</taxon>
        <taxon>Pseudomonadati</taxon>
        <taxon>Pseudomonadota</taxon>
        <taxon>Alphaproteobacteria</taxon>
        <taxon>Hyphomicrobiales</taxon>
        <taxon>Nitrobacteraceae</taxon>
        <taxon>Rhodoplanes</taxon>
    </lineage>
</organism>
<dbReference type="RefSeq" id="WP_272777646.1">
    <property type="nucleotide sequence ID" value="NZ_JAQQLI010000020.1"/>
</dbReference>
<comment type="caution">
    <text evidence="2">The sequence shown here is derived from an EMBL/GenBank/DDBJ whole genome shotgun (WGS) entry which is preliminary data.</text>
</comment>
<feature type="region of interest" description="Disordered" evidence="1">
    <location>
        <begin position="71"/>
        <end position="96"/>
    </location>
</feature>
<proteinExistence type="predicted"/>
<protein>
    <submittedName>
        <fullName evidence="2">Uncharacterized protein</fullName>
    </submittedName>
</protein>
<gene>
    <name evidence="2" type="ORF">PQJ73_13990</name>
</gene>
<sequence length="305" mass="32250">MQPFVSLAVNIPTGQSALFGTAANTRMDPDLVALSSYGEGWNIGPTLGANVPLGEHLVFTASVGVTRRGKFDRESPLTPADPSLPPAATQSATTLDPGDVGTVTAALAWRDPRWSASLLGSISEETETVQNGVTLYRAGRRYLVAATLGHVWQGGFGATTVTAAFAHALRNEVLFLGASALVTEPASTNSDVYRIGLQHLVPVGPLWLGPTGSFLYRDDNSYDSVTLQFVPAKQRWTAGGIAYLAASDSVTINARMEHVWVHENARDALDGKVFSVLANDFVAGSAVPVVSSRGWQIALGINAKF</sequence>
<reference evidence="2" key="1">
    <citation type="journal article" date="2023" name="Microbiol Resour">
        <title>Genome Sequences of Rhodoplanes serenus and Two Thermotolerant Strains, Rhodoplanes tepidamans and 'Rhodoplanes cryptolactis,' Further Refine the Genus.</title>
        <authorList>
            <person name="Rayyan A.A."/>
            <person name="Kyndt J.A."/>
        </authorList>
    </citation>
    <scope>NUCLEOTIDE SEQUENCE</scope>
    <source>
        <strain evidence="2">DSM 9987</strain>
    </source>
</reference>
<dbReference type="EMBL" id="JAQQLI010000020">
    <property type="protein sequence ID" value="MDC7786800.1"/>
    <property type="molecule type" value="Genomic_DNA"/>
</dbReference>